<dbReference type="SUPFAM" id="SSF47413">
    <property type="entry name" value="lambda repressor-like DNA-binding domains"/>
    <property type="match status" value="1"/>
</dbReference>
<proteinExistence type="predicted"/>
<dbReference type="SMART" id="SM00530">
    <property type="entry name" value="HTH_XRE"/>
    <property type="match status" value="1"/>
</dbReference>
<protein>
    <submittedName>
        <fullName evidence="3">Helix-turn-helix transcriptional regulator</fullName>
    </submittedName>
</protein>
<dbReference type="RefSeq" id="WP_345823124.1">
    <property type="nucleotide sequence ID" value="NZ_JBDIML010000001.1"/>
</dbReference>
<dbReference type="InterPro" id="IPR001387">
    <property type="entry name" value="Cro/C1-type_HTH"/>
</dbReference>
<evidence type="ECO:0000256" key="1">
    <source>
        <dbReference type="ARBA" id="ARBA00023125"/>
    </source>
</evidence>
<keyword evidence="1" id="KW-0238">DNA-binding</keyword>
<dbReference type="EMBL" id="JBDIML010000001">
    <property type="protein sequence ID" value="MEN2765648.1"/>
    <property type="molecule type" value="Genomic_DNA"/>
</dbReference>
<sequence>MVEVSQRFKELRKKHKLTQKDVAEFLGITESGYGYYEQGRNEPSIEILKRLSKKYDVSIDYITGETDNPNSNSSKVNEDFDALYEINILLKKYGIEQSGFFDIEKWKAMGPDGIKQLESYFQFIVEQAERMEKEEQQD</sequence>
<dbReference type="CDD" id="cd00093">
    <property type="entry name" value="HTH_XRE"/>
    <property type="match status" value="1"/>
</dbReference>
<dbReference type="Gene3D" id="1.10.260.40">
    <property type="entry name" value="lambda repressor-like DNA-binding domains"/>
    <property type="match status" value="1"/>
</dbReference>
<gene>
    <name evidence="3" type="ORF">ABC228_00470</name>
</gene>
<evidence type="ECO:0000259" key="2">
    <source>
        <dbReference type="PROSITE" id="PS50943"/>
    </source>
</evidence>
<keyword evidence="4" id="KW-1185">Reference proteome</keyword>
<dbReference type="PROSITE" id="PS50943">
    <property type="entry name" value="HTH_CROC1"/>
    <property type="match status" value="1"/>
</dbReference>
<dbReference type="PANTHER" id="PTHR46558:SF11">
    <property type="entry name" value="HTH-TYPE TRANSCRIPTIONAL REGULATOR XRE"/>
    <property type="match status" value="1"/>
</dbReference>
<dbReference type="Proteomes" id="UP001444625">
    <property type="component" value="Unassembled WGS sequence"/>
</dbReference>
<dbReference type="PANTHER" id="PTHR46558">
    <property type="entry name" value="TRACRIPTIONAL REGULATORY PROTEIN-RELATED-RELATED"/>
    <property type="match status" value="1"/>
</dbReference>
<comment type="caution">
    <text evidence="3">The sequence shown here is derived from an EMBL/GenBank/DDBJ whole genome shotgun (WGS) entry which is preliminary data.</text>
</comment>
<name>A0ABU9XDM4_9BACI</name>
<feature type="domain" description="HTH cro/C1-type" evidence="2">
    <location>
        <begin position="8"/>
        <end position="62"/>
    </location>
</feature>
<evidence type="ECO:0000313" key="3">
    <source>
        <dbReference type="EMBL" id="MEN2765648.1"/>
    </source>
</evidence>
<dbReference type="Pfam" id="PF01381">
    <property type="entry name" value="HTH_3"/>
    <property type="match status" value="1"/>
</dbReference>
<dbReference type="InterPro" id="IPR010982">
    <property type="entry name" value="Lambda_DNA-bd_dom_sf"/>
</dbReference>
<reference evidence="3 4" key="1">
    <citation type="submission" date="2024-05" db="EMBL/GenBank/DDBJ databases">
        <authorList>
            <person name="Haq I."/>
            <person name="Ullah Z."/>
            <person name="Ahmad R."/>
            <person name="Li M."/>
            <person name="Tong Y."/>
        </authorList>
    </citation>
    <scope>NUCLEOTIDE SEQUENCE [LARGE SCALE GENOMIC DNA]</scope>
    <source>
        <strain evidence="3 4">16A2E</strain>
    </source>
</reference>
<organism evidence="3 4">
    <name type="scientific">Ornithinibacillus xuwenensis</name>
    <dbReference type="NCBI Taxonomy" id="3144668"/>
    <lineage>
        <taxon>Bacteria</taxon>
        <taxon>Bacillati</taxon>
        <taxon>Bacillota</taxon>
        <taxon>Bacilli</taxon>
        <taxon>Bacillales</taxon>
        <taxon>Bacillaceae</taxon>
        <taxon>Ornithinibacillus</taxon>
    </lineage>
</organism>
<evidence type="ECO:0000313" key="4">
    <source>
        <dbReference type="Proteomes" id="UP001444625"/>
    </source>
</evidence>
<accession>A0ABU9XDM4</accession>